<keyword evidence="6" id="KW-0067">ATP-binding</keyword>
<evidence type="ECO:0000256" key="7">
    <source>
        <dbReference type="ARBA" id="ARBA00023125"/>
    </source>
</evidence>
<dbReference type="GO" id="GO:0000724">
    <property type="term" value="P:double-strand break repair via homologous recombination"/>
    <property type="evidence" value="ECO:0007669"/>
    <property type="project" value="TreeGrafter"/>
</dbReference>
<comment type="similarity">
    <text evidence="2">Belongs to the helicase family. RecQ subfamily.</text>
</comment>
<evidence type="ECO:0000259" key="15">
    <source>
        <dbReference type="PROSITE" id="PS50158"/>
    </source>
</evidence>
<dbReference type="GO" id="GO:0005694">
    <property type="term" value="C:chromosome"/>
    <property type="evidence" value="ECO:0007669"/>
    <property type="project" value="TreeGrafter"/>
</dbReference>
<dbReference type="GO" id="GO:0043138">
    <property type="term" value="F:3'-5' DNA helicase activity"/>
    <property type="evidence" value="ECO:0007669"/>
    <property type="project" value="UniProtKB-EC"/>
</dbReference>
<sequence length="1410" mass="158014">MDLLEDPSFRLKYQKSKLKVKLWESEFMKTHGRNPSKVDIRTASQKVREAYKSYYHLKTLVLQGSLMDITFSENIENSISLETSQVEFSVTPVEVDKALGQSDGSGQQRVVLADIQNGKDIDNGACDSVKQVPNVEGCGRDVVQKQGSEDLKDVWGSHLNINTHKLLDCGTKTLNKRSSSFHFSEKLFVGSKFSKKNPRKSRSFSRHNKSVENDGFPVSAVFEVKQISSEHLPHDHQANFNLQPSRNDRSFADSTKSPNSELPVKGLLEGKLRVVTNSTPITNQAVSAIHRAVLTTKSCEQKWTPSRIIDKGWLDRCTKSSGLEYHVTPMNDSGVESMEASTITDHCSSIEYTPKLLQSDCGILPELVCAKSKQYLALPDVRVNETTETLVATSDDSDEDVICNSEESENENQTVRMRRVTCGKKRTLYASDVVLPETSAKKQKLCSQDEPKIVASNEKLIEIPSAIDIDKIADAIVSVEKDVKMKKGAASIKLTKREILERKVCSGQANDNFVRININKKVYVRGKKTNNYLKYKKAEWKKKKKMACSEVGDKADSSGMLKCFKCGDVGHIARNCLRVQGEKLLPQDEAEEADSPYPTLEEVEAMAAEPIYARRKKVTASYLLASQNGKEQNTETCYSLESLPTNVIKPIYELKEDATVIDTPHEVYEALERFGHAEFRPGQEEAVMRILSGVSTLVTLSTGAGKSLCYQLPAYIFAQHNKCITLVISPLVSLMEDQVTGVAPCLQAACLHTNQSQLQRQKVMDLAKSGKLNILLISPEAIISGDRATGFGSILKELPGIAFACIDEAHCVSQWSHNFRPSYLMICKVLQEKLGVKTVLGLTATATKATCASIVTHLNIPDGQQGVIKDMPLPENLILSVSRDEFRDQALVSLLQGNRFKSCQSIIIYCTRREECERLARLIRTCLQDHKRPEDNKMGRKLSWNAEPYHAGLSATRRKQVQKAFMSGQLRIVVATVAFGMGINKRDIRAVIHYNMPRNFECYVQEVGRAGRDGLPAHCHLFLDSDGEDLNELRRHIYADSVDRHVIRKLLQRVFVPCKCLRISQLFEGVDFSENIEGQESSVEIRSTTEEALNEVEDCGNKGDPVKNRVNCPCHEVAFSVDETVIALDLPQENISTMLCYLELHHKQWIKVMPPVYTMCRILSYKGPRALKAAARLSPPLAMAIALDQKHGISHEGSSKIEFPVVQIASAIGWDSGTTKQHLKNLEWSKVNDKWCRTGIKVEFYQLGFRVLAPGNLSPSELDEALDTLHGNVENLEKCSLQQLKTAFEVLTSVSYLDCSECRDEVDVDRNTNLKIMIRKYFEQEHSAVEAEMEEVLINEEQVIADVRSLVCMYRDTSFTGRAVARIFHGIGSPCFPAHVWGRCRFWRAHLKSNFNLICKVAAKEILQLR</sequence>
<dbReference type="CDD" id="cd18018">
    <property type="entry name" value="DEXHc_RecQ4-like"/>
    <property type="match status" value="1"/>
</dbReference>
<keyword evidence="5 18" id="KW-0347">Helicase</keyword>
<proteinExistence type="evidence at transcript level"/>
<dbReference type="GO" id="GO:0005524">
    <property type="term" value="F:ATP binding"/>
    <property type="evidence" value="ECO:0007669"/>
    <property type="project" value="UniProtKB-KW"/>
</dbReference>
<dbReference type="InterPro" id="IPR036875">
    <property type="entry name" value="Znf_CCHC_sf"/>
</dbReference>
<dbReference type="InterPro" id="IPR004589">
    <property type="entry name" value="DNA_helicase_ATP-dep_RecQ"/>
</dbReference>
<dbReference type="CDD" id="cd22289">
    <property type="entry name" value="RecQL4_SLD2_NTD"/>
    <property type="match status" value="1"/>
</dbReference>
<dbReference type="NCBIfam" id="TIGR00614">
    <property type="entry name" value="recQ_fam"/>
    <property type="match status" value="1"/>
</dbReference>
<evidence type="ECO:0000256" key="3">
    <source>
        <dbReference type="ARBA" id="ARBA00022741"/>
    </source>
</evidence>
<keyword evidence="8" id="KW-0413">Isomerase</keyword>
<evidence type="ECO:0000313" key="18">
    <source>
        <dbReference type="EMBL" id="BBA93689.1"/>
    </source>
</evidence>
<dbReference type="SMART" id="SM00487">
    <property type="entry name" value="DEXDc"/>
    <property type="match status" value="1"/>
</dbReference>
<gene>
    <name evidence="18" type="primary">RsRECQL4</name>
</gene>
<name>A0A2Z5TRG4_9NEOP</name>
<dbReference type="GO" id="GO:0006260">
    <property type="term" value="P:DNA replication"/>
    <property type="evidence" value="ECO:0007669"/>
    <property type="project" value="InterPro"/>
</dbReference>
<evidence type="ECO:0000256" key="5">
    <source>
        <dbReference type="ARBA" id="ARBA00022806"/>
    </source>
</evidence>
<dbReference type="GO" id="GO:0003677">
    <property type="term" value="F:DNA binding"/>
    <property type="evidence" value="ECO:0007669"/>
    <property type="project" value="UniProtKB-KW"/>
</dbReference>
<dbReference type="EMBL" id="FX985802">
    <property type="protein sequence ID" value="BBA93689.1"/>
    <property type="molecule type" value="mRNA"/>
</dbReference>
<keyword evidence="3" id="KW-0547">Nucleotide-binding</keyword>
<reference evidence="18" key="1">
    <citation type="journal article" date="2016" name="PLoS ONE">
        <title>Caste-Specific and Sex-Specific Expression of Chemoreceptor Genes in a Termite.</title>
        <authorList>
            <person name="Mitaka Y."/>
            <person name="Kobayashi K."/>
            <person name="Mikheyev A."/>
            <person name="Tin M.M.Y."/>
            <person name="Watanabe Y."/>
            <person name="Matsuura K."/>
        </authorList>
    </citation>
    <scope>NUCLEOTIDE SEQUENCE</scope>
</reference>
<evidence type="ECO:0000256" key="10">
    <source>
        <dbReference type="ARBA" id="ARBA00034617"/>
    </source>
</evidence>
<accession>A0A2Z5TRG4</accession>
<dbReference type="Gene3D" id="3.40.50.300">
    <property type="entry name" value="P-loop containing nucleotide triphosphate hydrolases"/>
    <property type="match status" value="2"/>
</dbReference>
<keyword evidence="13" id="KW-0862">Zinc</keyword>
<keyword evidence="13" id="KW-0863">Zinc-finger</keyword>
<evidence type="ECO:0000256" key="12">
    <source>
        <dbReference type="ARBA" id="ARBA00049360"/>
    </source>
</evidence>
<comment type="catalytic activity">
    <reaction evidence="10">
        <text>Couples ATP hydrolysis with the unwinding of duplex DNA by translocating in the 3'-5' direction.</text>
        <dbReference type="EC" id="5.6.2.4"/>
    </reaction>
</comment>
<dbReference type="SUPFAM" id="SSF52540">
    <property type="entry name" value="P-loop containing nucleoside triphosphate hydrolases"/>
    <property type="match status" value="1"/>
</dbReference>
<dbReference type="FunFam" id="3.40.50.300:FF:000772">
    <property type="entry name" value="ATP-dependent DNA helicase Q4"/>
    <property type="match status" value="1"/>
</dbReference>
<dbReference type="SUPFAM" id="SSF57756">
    <property type="entry name" value="Retrovirus zinc finger-like domains"/>
    <property type="match status" value="1"/>
</dbReference>
<dbReference type="Pfam" id="PF00270">
    <property type="entry name" value="DEAD"/>
    <property type="match status" value="1"/>
</dbReference>
<evidence type="ECO:0000256" key="4">
    <source>
        <dbReference type="ARBA" id="ARBA00022801"/>
    </source>
</evidence>
<evidence type="ECO:0000259" key="17">
    <source>
        <dbReference type="PROSITE" id="PS51194"/>
    </source>
</evidence>
<dbReference type="SMART" id="SM00490">
    <property type="entry name" value="HELICc"/>
    <property type="match status" value="1"/>
</dbReference>
<organism evidence="18">
    <name type="scientific">Reticulitermes speratus</name>
    <dbReference type="NCBI Taxonomy" id="60591"/>
    <lineage>
        <taxon>Eukaryota</taxon>
        <taxon>Metazoa</taxon>
        <taxon>Ecdysozoa</taxon>
        <taxon>Arthropoda</taxon>
        <taxon>Hexapoda</taxon>
        <taxon>Insecta</taxon>
        <taxon>Pterygota</taxon>
        <taxon>Neoptera</taxon>
        <taxon>Polyneoptera</taxon>
        <taxon>Dictyoptera</taxon>
        <taxon>Blattodea</taxon>
        <taxon>Blattoidea</taxon>
        <taxon>Termitoidae</taxon>
        <taxon>Rhinotermitidae</taxon>
        <taxon>Reticulitermes</taxon>
        <taxon>Frontotermes</taxon>
    </lineage>
</organism>
<dbReference type="InterPro" id="IPR021110">
    <property type="entry name" value="DNA_rep_checkpnt_protein"/>
</dbReference>
<dbReference type="Pfam" id="PF00271">
    <property type="entry name" value="Helicase_C"/>
    <property type="match status" value="1"/>
</dbReference>
<protein>
    <recommendedName>
        <fullName evidence="11">DNA 3'-5' helicase</fullName>
        <ecNumber evidence="11">5.6.2.4</ecNumber>
    </recommendedName>
</protein>
<dbReference type="InterPro" id="IPR001878">
    <property type="entry name" value="Znf_CCHC"/>
</dbReference>
<reference evidence="18" key="2">
    <citation type="submission" date="2017-10" db="EMBL/GenBank/DDBJ databases">
        <title>High Expression of DNA Repair Genes in Long-Lived Termite King.</title>
        <authorList>
            <person name="Tasaki E."/>
            <person name="Mitaka Y."/>
            <person name="Nozaki T."/>
            <person name="Kobayashi K."/>
            <person name="Matsuura K."/>
            <person name="Iuchi Y."/>
        </authorList>
    </citation>
    <scope>NUCLEOTIDE SEQUENCE</scope>
</reference>
<keyword evidence="4" id="KW-0378">Hydrolase</keyword>
<dbReference type="Gene3D" id="1.10.10.1460">
    <property type="match status" value="1"/>
</dbReference>
<evidence type="ECO:0000259" key="16">
    <source>
        <dbReference type="PROSITE" id="PS51192"/>
    </source>
</evidence>
<dbReference type="PROSITE" id="PS51192">
    <property type="entry name" value="HELICASE_ATP_BIND_1"/>
    <property type="match status" value="1"/>
</dbReference>
<comment type="subcellular location">
    <subcellularLocation>
        <location evidence="1">Nucleus</location>
    </subcellularLocation>
</comment>
<evidence type="ECO:0000256" key="8">
    <source>
        <dbReference type="ARBA" id="ARBA00023235"/>
    </source>
</evidence>
<comment type="catalytic activity">
    <reaction evidence="12">
        <text>ATP + H2O = ADP + phosphate + H(+)</text>
        <dbReference type="Rhea" id="RHEA:13065"/>
        <dbReference type="ChEBI" id="CHEBI:15377"/>
        <dbReference type="ChEBI" id="CHEBI:15378"/>
        <dbReference type="ChEBI" id="CHEBI:30616"/>
        <dbReference type="ChEBI" id="CHEBI:43474"/>
        <dbReference type="ChEBI" id="CHEBI:456216"/>
    </reaction>
</comment>
<feature type="domain" description="Helicase C-terminal" evidence="17">
    <location>
        <begin position="886"/>
        <end position="1062"/>
    </location>
</feature>
<dbReference type="PROSITE" id="PS51194">
    <property type="entry name" value="HELICASE_CTER"/>
    <property type="match status" value="1"/>
</dbReference>
<evidence type="ECO:0000256" key="14">
    <source>
        <dbReference type="SAM" id="MobiDB-lite"/>
    </source>
</evidence>
<evidence type="ECO:0000256" key="11">
    <source>
        <dbReference type="ARBA" id="ARBA00034808"/>
    </source>
</evidence>
<keyword evidence="9" id="KW-0539">Nucleus</keyword>
<dbReference type="InterPro" id="IPR011545">
    <property type="entry name" value="DEAD/DEAH_box_helicase_dom"/>
</dbReference>
<feature type="domain" description="Helicase ATP-binding" evidence="16">
    <location>
        <begin position="687"/>
        <end position="864"/>
    </location>
</feature>
<feature type="region of interest" description="Disordered" evidence="14">
    <location>
        <begin position="236"/>
        <end position="263"/>
    </location>
</feature>
<evidence type="ECO:0000256" key="2">
    <source>
        <dbReference type="ARBA" id="ARBA00005446"/>
    </source>
</evidence>
<evidence type="ECO:0000256" key="9">
    <source>
        <dbReference type="ARBA" id="ARBA00023242"/>
    </source>
</evidence>
<feature type="domain" description="CCHC-type" evidence="15">
    <location>
        <begin position="562"/>
        <end position="576"/>
    </location>
</feature>
<dbReference type="EC" id="5.6.2.4" evidence="11"/>
<keyword evidence="7" id="KW-0238">DNA-binding</keyword>
<dbReference type="Pfam" id="PF00098">
    <property type="entry name" value="zf-CCHC"/>
    <property type="match status" value="1"/>
</dbReference>
<evidence type="ECO:0000256" key="13">
    <source>
        <dbReference type="PROSITE-ProRule" id="PRU00047"/>
    </source>
</evidence>
<evidence type="ECO:0000256" key="1">
    <source>
        <dbReference type="ARBA" id="ARBA00004123"/>
    </source>
</evidence>
<dbReference type="GO" id="GO:0005634">
    <property type="term" value="C:nucleus"/>
    <property type="evidence" value="ECO:0007669"/>
    <property type="project" value="UniProtKB-SubCell"/>
</dbReference>
<dbReference type="SMART" id="SM00343">
    <property type="entry name" value="ZnF_C2HC"/>
    <property type="match status" value="1"/>
</dbReference>
<dbReference type="InterPro" id="IPR014001">
    <property type="entry name" value="Helicase_ATP-bd"/>
</dbReference>
<dbReference type="PANTHER" id="PTHR13710:SF108">
    <property type="entry name" value="ATP-DEPENDENT DNA HELICASE Q4"/>
    <property type="match status" value="1"/>
</dbReference>
<dbReference type="InterPro" id="IPR001650">
    <property type="entry name" value="Helicase_C-like"/>
</dbReference>
<dbReference type="FunFam" id="3.40.50.300:FF:001084">
    <property type="entry name" value="RecQ like helicase 4"/>
    <property type="match status" value="1"/>
</dbReference>
<dbReference type="PANTHER" id="PTHR13710">
    <property type="entry name" value="DNA HELICASE RECQ FAMILY MEMBER"/>
    <property type="match status" value="1"/>
</dbReference>
<dbReference type="GO" id="GO:0008270">
    <property type="term" value="F:zinc ion binding"/>
    <property type="evidence" value="ECO:0007669"/>
    <property type="project" value="UniProtKB-KW"/>
</dbReference>
<dbReference type="InterPro" id="IPR027417">
    <property type="entry name" value="P-loop_NTPase"/>
</dbReference>
<dbReference type="PROSITE" id="PS50158">
    <property type="entry name" value="ZF_CCHC"/>
    <property type="match status" value="1"/>
</dbReference>
<keyword evidence="13" id="KW-0479">Metal-binding</keyword>
<dbReference type="GO" id="GO:0016787">
    <property type="term" value="F:hydrolase activity"/>
    <property type="evidence" value="ECO:0007669"/>
    <property type="project" value="UniProtKB-KW"/>
</dbReference>
<dbReference type="GO" id="GO:0009378">
    <property type="term" value="F:four-way junction helicase activity"/>
    <property type="evidence" value="ECO:0007669"/>
    <property type="project" value="TreeGrafter"/>
</dbReference>
<evidence type="ECO:0000256" key="6">
    <source>
        <dbReference type="ARBA" id="ARBA00022840"/>
    </source>
</evidence>
<dbReference type="GO" id="GO:0005737">
    <property type="term" value="C:cytoplasm"/>
    <property type="evidence" value="ECO:0007669"/>
    <property type="project" value="TreeGrafter"/>
</dbReference>
<dbReference type="Pfam" id="PF11719">
    <property type="entry name" value="Drc1-Sld2"/>
    <property type="match status" value="1"/>
</dbReference>